<evidence type="ECO:0000256" key="8">
    <source>
        <dbReference type="RuleBase" id="RU000461"/>
    </source>
</evidence>
<sequence length="391" mass="44253">MRRASLNSYFSKASIKRLEPMIKDITSKLLKRLDSASTSREVLTMRMVYKAVTSDVINSYAFGKSKHEIDMPDFNAPYQLGMEKLNDVIYVLMQLGWLFPLLDMLPDSLASWTVPSLVVHRKAKKEWAVQIDNIRETQDEKIDTEDNVFQGLLNSSILSDADKSTERLTVEAFVLVGAGLETTATTLMVLTYHLLANPPILRKLKAELEAEIPDASVLPTFKQVESLPYLTAVVQEGLRMHSGASTRQQRIAPDEDLVYTDRARAKKWIIPAGTPVSMTPTLLQYLPEYFPDPNTFRPERWIENPRLDRYLLTFSKGSRICLGMNLAYQEMYFVLAAVFRKYDLYDGAVEGKGPALQLYETVRERDIDMVAELAVPSPEVGSEGLRIQVMG</sequence>
<dbReference type="PROSITE" id="PS00086">
    <property type="entry name" value="CYTOCHROME_P450"/>
    <property type="match status" value="1"/>
</dbReference>
<evidence type="ECO:0000313" key="10">
    <source>
        <dbReference type="Proteomes" id="UP000664521"/>
    </source>
</evidence>
<dbReference type="Gene3D" id="1.10.630.10">
    <property type="entry name" value="Cytochrome P450"/>
    <property type="match status" value="1"/>
</dbReference>
<dbReference type="Pfam" id="PF00067">
    <property type="entry name" value="p450"/>
    <property type="match status" value="1"/>
</dbReference>
<dbReference type="SUPFAM" id="SSF48264">
    <property type="entry name" value="Cytochrome P450"/>
    <property type="match status" value="1"/>
</dbReference>
<reference evidence="9" key="1">
    <citation type="submission" date="2021-03" db="EMBL/GenBank/DDBJ databases">
        <authorList>
            <person name="Tagirdzhanova G."/>
        </authorList>
    </citation>
    <scope>NUCLEOTIDE SEQUENCE</scope>
</reference>
<evidence type="ECO:0000256" key="3">
    <source>
        <dbReference type="ARBA" id="ARBA00022723"/>
    </source>
</evidence>
<dbReference type="PRINTS" id="PR00463">
    <property type="entry name" value="EP450I"/>
</dbReference>
<evidence type="ECO:0000256" key="5">
    <source>
        <dbReference type="ARBA" id="ARBA00023004"/>
    </source>
</evidence>
<keyword evidence="4 8" id="KW-0560">Oxidoreductase</keyword>
<keyword evidence="3 7" id="KW-0479">Metal-binding</keyword>
<evidence type="ECO:0000256" key="1">
    <source>
        <dbReference type="ARBA" id="ARBA00001971"/>
    </source>
</evidence>
<keyword evidence="5 7" id="KW-0408">Iron</keyword>
<dbReference type="CDD" id="cd11062">
    <property type="entry name" value="CYP58-like"/>
    <property type="match status" value="1"/>
</dbReference>
<evidence type="ECO:0000313" key="9">
    <source>
        <dbReference type="EMBL" id="CAF9937873.1"/>
    </source>
</evidence>
<comment type="similarity">
    <text evidence="2 8">Belongs to the cytochrome P450 family.</text>
</comment>
<dbReference type="Proteomes" id="UP000664521">
    <property type="component" value="Unassembled WGS sequence"/>
</dbReference>
<dbReference type="InterPro" id="IPR017972">
    <property type="entry name" value="Cyt_P450_CS"/>
</dbReference>
<dbReference type="PANTHER" id="PTHR24305:SF157">
    <property type="entry name" value="N-ACETYLTRYPTOPHAN 6-HYDROXYLASE IVOC-RELATED"/>
    <property type="match status" value="1"/>
</dbReference>
<feature type="binding site" description="axial binding residue" evidence="7">
    <location>
        <position position="321"/>
    </location>
    <ligand>
        <name>heme</name>
        <dbReference type="ChEBI" id="CHEBI:30413"/>
    </ligand>
    <ligandPart>
        <name>Fe</name>
        <dbReference type="ChEBI" id="CHEBI:18248"/>
    </ligandPart>
</feature>
<dbReference type="AlphaFoldDB" id="A0A8H3GD37"/>
<keyword evidence="7 8" id="KW-0349">Heme</keyword>
<evidence type="ECO:0000256" key="4">
    <source>
        <dbReference type="ARBA" id="ARBA00023002"/>
    </source>
</evidence>
<evidence type="ECO:0000256" key="2">
    <source>
        <dbReference type="ARBA" id="ARBA00010617"/>
    </source>
</evidence>
<dbReference type="GO" id="GO:0004497">
    <property type="term" value="F:monooxygenase activity"/>
    <property type="evidence" value="ECO:0007669"/>
    <property type="project" value="UniProtKB-KW"/>
</dbReference>
<dbReference type="GO" id="GO:0020037">
    <property type="term" value="F:heme binding"/>
    <property type="evidence" value="ECO:0007669"/>
    <property type="project" value="InterPro"/>
</dbReference>
<name>A0A8H3GD37_9LECA</name>
<dbReference type="GO" id="GO:0016705">
    <property type="term" value="F:oxidoreductase activity, acting on paired donors, with incorporation or reduction of molecular oxygen"/>
    <property type="evidence" value="ECO:0007669"/>
    <property type="project" value="InterPro"/>
</dbReference>
<dbReference type="OrthoDB" id="3945418at2759"/>
<keyword evidence="10" id="KW-1185">Reference proteome</keyword>
<comment type="cofactor">
    <cofactor evidence="1 7">
        <name>heme</name>
        <dbReference type="ChEBI" id="CHEBI:30413"/>
    </cofactor>
</comment>
<dbReference type="GO" id="GO:0005506">
    <property type="term" value="F:iron ion binding"/>
    <property type="evidence" value="ECO:0007669"/>
    <property type="project" value="InterPro"/>
</dbReference>
<evidence type="ECO:0008006" key="11">
    <source>
        <dbReference type="Google" id="ProtNLM"/>
    </source>
</evidence>
<dbReference type="InterPro" id="IPR002401">
    <property type="entry name" value="Cyt_P450_E_grp-I"/>
</dbReference>
<dbReference type="PRINTS" id="PR00385">
    <property type="entry name" value="P450"/>
</dbReference>
<organism evidence="9 10">
    <name type="scientific">Heterodermia speciosa</name>
    <dbReference type="NCBI Taxonomy" id="116794"/>
    <lineage>
        <taxon>Eukaryota</taxon>
        <taxon>Fungi</taxon>
        <taxon>Dikarya</taxon>
        <taxon>Ascomycota</taxon>
        <taxon>Pezizomycotina</taxon>
        <taxon>Lecanoromycetes</taxon>
        <taxon>OSLEUM clade</taxon>
        <taxon>Lecanoromycetidae</taxon>
        <taxon>Caliciales</taxon>
        <taxon>Physciaceae</taxon>
        <taxon>Heterodermia</taxon>
    </lineage>
</organism>
<protein>
    <recommendedName>
        <fullName evidence="11">Cytochrome P450</fullName>
    </recommendedName>
</protein>
<evidence type="ECO:0000256" key="6">
    <source>
        <dbReference type="ARBA" id="ARBA00023033"/>
    </source>
</evidence>
<keyword evidence="6 8" id="KW-0503">Monooxygenase</keyword>
<dbReference type="EMBL" id="CAJPDS010000106">
    <property type="protein sequence ID" value="CAF9937873.1"/>
    <property type="molecule type" value="Genomic_DNA"/>
</dbReference>
<dbReference type="PANTHER" id="PTHR24305">
    <property type="entry name" value="CYTOCHROME P450"/>
    <property type="match status" value="1"/>
</dbReference>
<dbReference type="InterPro" id="IPR050121">
    <property type="entry name" value="Cytochrome_P450_monoxygenase"/>
</dbReference>
<comment type="caution">
    <text evidence="9">The sequence shown here is derived from an EMBL/GenBank/DDBJ whole genome shotgun (WGS) entry which is preliminary data.</text>
</comment>
<dbReference type="InterPro" id="IPR001128">
    <property type="entry name" value="Cyt_P450"/>
</dbReference>
<gene>
    <name evidence="9" type="ORF">HETSPECPRED_000688</name>
</gene>
<dbReference type="InterPro" id="IPR036396">
    <property type="entry name" value="Cyt_P450_sf"/>
</dbReference>
<proteinExistence type="inferred from homology"/>
<accession>A0A8H3GD37</accession>
<evidence type="ECO:0000256" key="7">
    <source>
        <dbReference type="PIRSR" id="PIRSR602401-1"/>
    </source>
</evidence>